<evidence type="ECO:0000256" key="1">
    <source>
        <dbReference type="SAM" id="SignalP"/>
    </source>
</evidence>
<dbReference type="Proteomes" id="UP000019335">
    <property type="component" value="Chromosome 3"/>
</dbReference>
<feature type="chain" id="PRO_5004900958" evidence="1">
    <location>
        <begin position="31"/>
        <end position="617"/>
    </location>
</feature>
<dbReference type="OrthoDB" id="189024at2759"/>
<protein>
    <submittedName>
        <fullName evidence="2">Uncharacterized protein</fullName>
    </submittedName>
</protein>
<organism evidence="2 3">
    <name type="scientific">Nannochloropsis gaditana</name>
    <dbReference type="NCBI Taxonomy" id="72520"/>
    <lineage>
        <taxon>Eukaryota</taxon>
        <taxon>Sar</taxon>
        <taxon>Stramenopiles</taxon>
        <taxon>Ochrophyta</taxon>
        <taxon>Eustigmatophyceae</taxon>
        <taxon>Eustigmatales</taxon>
        <taxon>Monodopsidaceae</taxon>
        <taxon>Nannochloropsis</taxon>
    </lineage>
</organism>
<accession>W7TPZ9</accession>
<sequence length="617" mass="67829">MTSRGPLSRRCIFWAIHTAGLLHQLALVRAFLPPVVPPTSLHSTSKPGPLSTADIFPAPTIQVRKTWHLGGSWTISSHYIPPTEATSPSSCVVMQATSAKETTKGTMNARRKNMLEEEFRRISKQDQADLISLSSFFTSGEVAELLKEKLLAKAEVESFWIGELGDKAEPADLDAFLAVYEKIDALFEEEEEDEDVEVGQAGAVKGITLEEFLASGDVSRYLEENLISREEVESMWAAEAGFRGASAGVRAVLSAEGSMRVYAGIEDLLEEVVDDAEKSDETQTAVPEENEGKELRAEYMAAIGGDLEAEMDYAAFLRTNELPDLLEEGLVSREEVGSMWDKVRSERGTGDVVDFAGFQALSSALDDLFLEEGEEEEEVAPRQTAAAAYKAAAAAQAKEAEPEGLRIVGPAKPQLKEMLASVRLAGLLEEDKALDDYVGALVEAMLDEEANLAARDELEIADLQKAMEGEWELAYSTSRTMRYNRGLSGLGKSLPKVEFLGFSQSIAVNGFALETVYTERLRTLGRDLNVVVEGAWELKDVVSIMSGELCLIMDVLPATITYGFMRERIETGWKGVRVLNRCELLYLDEDLRVMKGQSSDSYFVFSRRTEGAADRMS</sequence>
<dbReference type="EMBL" id="AZIL01000177">
    <property type="protein sequence ID" value="EWM29195.1"/>
    <property type="molecule type" value="Genomic_DNA"/>
</dbReference>
<dbReference type="AlphaFoldDB" id="W7TPZ9"/>
<keyword evidence="1" id="KW-0732">Signal</keyword>
<evidence type="ECO:0000313" key="2">
    <source>
        <dbReference type="EMBL" id="EWM29195.1"/>
    </source>
</evidence>
<name>W7TPZ9_9STRA</name>
<evidence type="ECO:0000313" key="3">
    <source>
        <dbReference type="Proteomes" id="UP000019335"/>
    </source>
</evidence>
<keyword evidence="3" id="KW-1185">Reference proteome</keyword>
<comment type="caution">
    <text evidence="2">The sequence shown here is derived from an EMBL/GenBank/DDBJ whole genome shotgun (WGS) entry which is preliminary data.</text>
</comment>
<feature type="signal peptide" evidence="1">
    <location>
        <begin position="1"/>
        <end position="30"/>
    </location>
</feature>
<reference evidence="2 3" key="1">
    <citation type="journal article" date="2014" name="Mol. Plant">
        <title>Chromosome Scale Genome Assembly and Transcriptome Profiling of Nannochloropsis gaditana in Nitrogen Depletion.</title>
        <authorList>
            <person name="Corteggiani Carpinelli E."/>
            <person name="Telatin A."/>
            <person name="Vitulo N."/>
            <person name="Forcato C."/>
            <person name="D'Angelo M."/>
            <person name="Schiavon R."/>
            <person name="Vezzi A."/>
            <person name="Giacometti G.M."/>
            <person name="Morosinotto T."/>
            <person name="Valle G."/>
        </authorList>
    </citation>
    <scope>NUCLEOTIDE SEQUENCE [LARGE SCALE GENOMIC DNA]</scope>
    <source>
        <strain evidence="2 3">B-31</strain>
    </source>
</reference>
<gene>
    <name evidence="2" type="ORF">Naga_100007g29</name>
</gene>
<proteinExistence type="predicted"/>